<dbReference type="AlphaFoldDB" id="A0AAV4NAC7"/>
<proteinExistence type="predicted"/>
<evidence type="ECO:0000313" key="1">
    <source>
        <dbReference type="EMBL" id="GIX80636.1"/>
    </source>
</evidence>
<dbReference type="EMBL" id="BPLR01020611">
    <property type="protein sequence ID" value="GIX80636.1"/>
    <property type="molecule type" value="Genomic_DNA"/>
</dbReference>
<dbReference type="Proteomes" id="UP001054945">
    <property type="component" value="Unassembled WGS sequence"/>
</dbReference>
<accession>A0AAV4NAC7</accession>
<evidence type="ECO:0000313" key="2">
    <source>
        <dbReference type="Proteomes" id="UP001054945"/>
    </source>
</evidence>
<comment type="caution">
    <text evidence="1">The sequence shown here is derived from an EMBL/GenBank/DDBJ whole genome shotgun (WGS) entry which is preliminary data.</text>
</comment>
<gene>
    <name evidence="1" type="ORF">CEXT_808421</name>
</gene>
<protein>
    <submittedName>
        <fullName evidence="1">Uncharacterized protein</fullName>
    </submittedName>
</protein>
<reference evidence="1 2" key="1">
    <citation type="submission" date="2021-06" db="EMBL/GenBank/DDBJ databases">
        <title>Caerostris extrusa draft genome.</title>
        <authorList>
            <person name="Kono N."/>
            <person name="Arakawa K."/>
        </authorList>
    </citation>
    <scope>NUCLEOTIDE SEQUENCE [LARGE SCALE GENOMIC DNA]</scope>
</reference>
<name>A0AAV4NAC7_CAEEX</name>
<sequence>MKETERDGVGAGAGAAIDVTKISETKTNFIKTAHRKTSNAAPYFEASGNSFLEAVPEYPRYPGATKIYLLFLTCDSGVVLIREARLPTNFFRA</sequence>
<organism evidence="1 2">
    <name type="scientific">Caerostris extrusa</name>
    <name type="common">Bark spider</name>
    <name type="synonym">Caerostris bankana</name>
    <dbReference type="NCBI Taxonomy" id="172846"/>
    <lineage>
        <taxon>Eukaryota</taxon>
        <taxon>Metazoa</taxon>
        <taxon>Ecdysozoa</taxon>
        <taxon>Arthropoda</taxon>
        <taxon>Chelicerata</taxon>
        <taxon>Arachnida</taxon>
        <taxon>Araneae</taxon>
        <taxon>Araneomorphae</taxon>
        <taxon>Entelegynae</taxon>
        <taxon>Araneoidea</taxon>
        <taxon>Araneidae</taxon>
        <taxon>Caerostris</taxon>
    </lineage>
</organism>
<keyword evidence="2" id="KW-1185">Reference proteome</keyword>